<dbReference type="CDD" id="cd09020">
    <property type="entry name" value="D-hex-6-P-epi_like"/>
    <property type="match status" value="1"/>
</dbReference>
<dbReference type="PANTHER" id="PTHR11122:SF13">
    <property type="entry name" value="GLUCOSE-6-PHOSPHATE 1-EPIMERASE"/>
    <property type="match status" value="1"/>
</dbReference>
<dbReference type="GO" id="GO:0016853">
    <property type="term" value="F:isomerase activity"/>
    <property type="evidence" value="ECO:0007669"/>
    <property type="project" value="UniProtKB-KW"/>
</dbReference>
<evidence type="ECO:0000313" key="6">
    <source>
        <dbReference type="Proteomes" id="UP001596045"/>
    </source>
</evidence>
<dbReference type="RefSeq" id="WP_378995667.1">
    <property type="nucleotide sequence ID" value="NZ_JBHSMT010000008.1"/>
</dbReference>
<proteinExistence type="inferred from homology"/>
<protein>
    <recommendedName>
        <fullName evidence="4">Putative glucose-6-phosphate 1-epimerase</fullName>
        <ecNumber evidence="4">5.1.3.15</ecNumber>
    </recommendedName>
</protein>
<dbReference type="PIRSF" id="PIRSF016020">
    <property type="entry name" value="PHexose_mutarotase"/>
    <property type="match status" value="1"/>
</dbReference>
<keyword evidence="3 4" id="KW-0413">Isomerase</keyword>
<accession>A0ABW0M5C1</accession>
<dbReference type="SUPFAM" id="SSF74650">
    <property type="entry name" value="Galactose mutarotase-like"/>
    <property type="match status" value="1"/>
</dbReference>
<dbReference type="Gene3D" id="2.70.98.10">
    <property type="match status" value="1"/>
</dbReference>
<dbReference type="PANTHER" id="PTHR11122">
    <property type="entry name" value="APOSPORY-ASSOCIATED PROTEIN C-RELATED"/>
    <property type="match status" value="1"/>
</dbReference>
<comment type="caution">
    <text evidence="5">The sequence shown here is derived from an EMBL/GenBank/DDBJ whole genome shotgun (WGS) entry which is preliminary data.</text>
</comment>
<gene>
    <name evidence="5" type="ORF">ACFPM8_05225</name>
</gene>
<evidence type="ECO:0000256" key="1">
    <source>
        <dbReference type="ARBA" id="ARBA00001096"/>
    </source>
</evidence>
<name>A0ABW0M5C1_9BURK</name>
<dbReference type="EC" id="5.1.3.15" evidence="4"/>
<dbReference type="Proteomes" id="UP001596045">
    <property type="component" value="Unassembled WGS sequence"/>
</dbReference>
<dbReference type="InterPro" id="IPR011013">
    <property type="entry name" value="Gal_mutarotase_sf_dom"/>
</dbReference>
<keyword evidence="6" id="KW-1185">Reference proteome</keyword>
<evidence type="ECO:0000256" key="4">
    <source>
        <dbReference type="PIRNR" id="PIRNR016020"/>
    </source>
</evidence>
<dbReference type="EMBL" id="JBHSMT010000008">
    <property type="protein sequence ID" value="MFC5473353.1"/>
    <property type="molecule type" value="Genomic_DNA"/>
</dbReference>
<reference evidence="6" key="1">
    <citation type="journal article" date="2019" name="Int. J. Syst. Evol. Microbiol.">
        <title>The Global Catalogue of Microorganisms (GCM) 10K type strain sequencing project: providing services to taxonomists for standard genome sequencing and annotation.</title>
        <authorList>
            <consortium name="The Broad Institute Genomics Platform"/>
            <consortium name="The Broad Institute Genome Sequencing Center for Infectious Disease"/>
            <person name="Wu L."/>
            <person name="Ma J."/>
        </authorList>
    </citation>
    <scope>NUCLEOTIDE SEQUENCE [LARGE SCALE GENOMIC DNA]</scope>
    <source>
        <strain evidence="6">JCM 17066</strain>
    </source>
</reference>
<dbReference type="InterPro" id="IPR014718">
    <property type="entry name" value="GH-type_carb-bd"/>
</dbReference>
<comment type="catalytic activity">
    <reaction evidence="1">
        <text>alpha-D-glucose 6-phosphate = beta-D-glucose 6-phosphate</text>
        <dbReference type="Rhea" id="RHEA:16249"/>
        <dbReference type="ChEBI" id="CHEBI:58225"/>
        <dbReference type="ChEBI" id="CHEBI:58247"/>
        <dbReference type="EC" id="5.1.3.15"/>
    </reaction>
</comment>
<dbReference type="InterPro" id="IPR025532">
    <property type="entry name" value="G6P_1-epimerase"/>
</dbReference>
<sequence>MSESKQQAQASQAADHDLPADLIVATAADGAQVKVALHGGHLCSWRTADGAEHLFLSALNTWRSDAAIRGGMPVIFPQFAGEGALPKHGFARVREWTLLESSVLADGAGMLRLGLSDDAETRKLFPHAFALELRLSFGGRTLHAELSVTNRGDQPFQFTCALHTYLQAQVAQSAILGLQGHQYRDALDQRRIKVVDEAELRISAEIDRVYFQVDQPLTLQQPGHAIVVAQGGFADAVVWNPWVGGSAAIADLPADGYQHFVCIEAAAVARPVALAAGDSWLGFQQLTVTGPV</sequence>
<evidence type="ECO:0000256" key="3">
    <source>
        <dbReference type="ARBA" id="ARBA00023235"/>
    </source>
</evidence>
<organism evidence="5 6">
    <name type="scientific">Paraherbaspirillum soli</name>
    <dbReference type="NCBI Taxonomy" id="631222"/>
    <lineage>
        <taxon>Bacteria</taxon>
        <taxon>Pseudomonadati</taxon>
        <taxon>Pseudomonadota</taxon>
        <taxon>Betaproteobacteria</taxon>
        <taxon>Burkholderiales</taxon>
        <taxon>Oxalobacteraceae</taxon>
        <taxon>Paraherbaspirillum</taxon>
    </lineage>
</organism>
<dbReference type="Pfam" id="PF01263">
    <property type="entry name" value="Aldose_epim"/>
    <property type="match status" value="1"/>
</dbReference>
<evidence type="ECO:0000313" key="5">
    <source>
        <dbReference type="EMBL" id="MFC5473353.1"/>
    </source>
</evidence>
<evidence type="ECO:0000256" key="2">
    <source>
        <dbReference type="ARBA" id="ARBA00005866"/>
    </source>
</evidence>
<dbReference type="InterPro" id="IPR008183">
    <property type="entry name" value="Aldose_1/G6P_1-epimerase"/>
</dbReference>
<comment type="similarity">
    <text evidence="2 4">Belongs to the glucose-6-phosphate 1-epimerase family.</text>
</comment>